<accession>A0A381FI84</accession>
<dbReference type="RefSeq" id="WP_115619998.1">
    <property type="nucleotide sequence ID" value="NZ_UFVR01000004.1"/>
</dbReference>
<dbReference type="PANTHER" id="PTHR14969">
    <property type="entry name" value="SPHINGOSINE-1-PHOSPHATE PHOSPHOHYDROLASE"/>
    <property type="match status" value="1"/>
</dbReference>
<name>A0A381FI84_9FLAO</name>
<protein>
    <submittedName>
        <fullName evidence="3">Undecaprenyl pyrophosphate phosphatase</fullName>
    </submittedName>
</protein>
<feature type="transmembrane region" description="Helical" evidence="1">
    <location>
        <begin position="202"/>
        <end position="221"/>
    </location>
</feature>
<dbReference type="Proteomes" id="UP000254282">
    <property type="component" value="Unassembled WGS sequence"/>
</dbReference>
<gene>
    <name evidence="3" type="ORF">NCTC13532_01711</name>
</gene>
<keyword evidence="1" id="KW-0472">Membrane</keyword>
<dbReference type="STRING" id="254.SAMN05421682_111115"/>
<dbReference type="SMART" id="SM00014">
    <property type="entry name" value="acidPPc"/>
    <property type="match status" value="1"/>
</dbReference>
<dbReference type="SUPFAM" id="SSF48317">
    <property type="entry name" value="Acid phosphatase/Vanadium-dependent haloperoxidase"/>
    <property type="match status" value="1"/>
</dbReference>
<dbReference type="InterPro" id="IPR000326">
    <property type="entry name" value="PAP2/HPO"/>
</dbReference>
<dbReference type="InterPro" id="IPR036938">
    <property type="entry name" value="PAP2/HPO_sf"/>
</dbReference>
<dbReference type="AlphaFoldDB" id="A0A381FI84"/>
<keyword evidence="1" id="KW-0812">Transmembrane</keyword>
<feature type="transmembrane region" description="Helical" evidence="1">
    <location>
        <begin position="73"/>
        <end position="96"/>
    </location>
</feature>
<evidence type="ECO:0000313" key="4">
    <source>
        <dbReference type="Proteomes" id="UP000254282"/>
    </source>
</evidence>
<keyword evidence="1" id="KW-1133">Transmembrane helix</keyword>
<dbReference type="Pfam" id="PF01569">
    <property type="entry name" value="PAP2"/>
    <property type="match status" value="1"/>
</dbReference>
<sequence length="232" mass="26468">MEFKNNEFLSNFSTYFRDRRKTLFLCFSIFFIIVFLLLSFYVVDSSPKSWDLLVSQELQEDPSALLDVLMKGFSWLGTVYVAAIMVTVFSLVFLIFKYFREGLFVLSCLLSGGVSYVLKMLIDRPRPTTDFVRIVEETHYQSFPSGHVLFYTAFFGTLIVIAISSSILKISWKILITVICLAMIVLGAVSRIYLGAHWFTDVIGGFIVGVLFVMLTGSIYLRSKKKPAEIQK</sequence>
<dbReference type="PANTHER" id="PTHR14969:SF13">
    <property type="entry name" value="AT30094P"/>
    <property type="match status" value="1"/>
</dbReference>
<reference evidence="3 4" key="1">
    <citation type="submission" date="2018-06" db="EMBL/GenBank/DDBJ databases">
        <authorList>
            <consortium name="Pathogen Informatics"/>
            <person name="Doyle S."/>
        </authorList>
    </citation>
    <scope>NUCLEOTIDE SEQUENCE [LARGE SCALE GENOMIC DNA]</scope>
    <source>
        <strain evidence="3 4">NCTC13532</strain>
    </source>
</reference>
<organism evidence="3 4">
    <name type="scientific">Chryseobacterium indoltheticum</name>
    <dbReference type="NCBI Taxonomy" id="254"/>
    <lineage>
        <taxon>Bacteria</taxon>
        <taxon>Pseudomonadati</taxon>
        <taxon>Bacteroidota</taxon>
        <taxon>Flavobacteriia</taxon>
        <taxon>Flavobacteriales</taxon>
        <taxon>Weeksellaceae</taxon>
        <taxon>Chryseobacterium group</taxon>
        <taxon>Chryseobacterium</taxon>
    </lineage>
</organism>
<feature type="transmembrane region" description="Helical" evidence="1">
    <location>
        <begin position="103"/>
        <end position="122"/>
    </location>
</feature>
<dbReference type="EMBL" id="UFVR01000004">
    <property type="protein sequence ID" value="SUX46183.1"/>
    <property type="molecule type" value="Genomic_DNA"/>
</dbReference>
<proteinExistence type="predicted"/>
<evidence type="ECO:0000259" key="2">
    <source>
        <dbReference type="SMART" id="SM00014"/>
    </source>
</evidence>
<feature type="domain" description="Phosphatidic acid phosphatase type 2/haloperoxidase" evidence="2">
    <location>
        <begin position="101"/>
        <end position="217"/>
    </location>
</feature>
<dbReference type="CDD" id="cd03392">
    <property type="entry name" value="PAP2_like_2"/>
    <property type="match status" value="1"/>
</dbReference>
<dbReference type="Gene3D" id="1.20.144.10">
    <property type="entry name" value="Phosphatidic acid phosphatase type 2/haloperoxidase"/>
    <property type="match status" value="2"/>
</dbReference>
<feature type="transmembrane region" description="Helical" evidence="1">
    <location>
        <begin position="22"/>
        <end position="43"/>
    </location>
</feature>
<feature type="transmembrane region" description="Helical" evidence="1">
    <location>
        <begin position="148"/>
        <end position="168"/>
    </location>
</feature>
<feature type="transmembrane region" description="Helical" evidence="1">
    <location>
        <begin position="175"/>
        <end position="196"/>
    </location>
</feature>
<evidence type="ECO:0000256" key="1">
    <source>
        <dbReference type="SAM" id="Phobius"/>
    </source>
</evidence>
<evidence type="ECO:0000313" key="3">
    <source>
        <dbReference type="EMBL" id="SUX46183.1"/>
    </source>
</evidence>